<dbReference type="PROSITE" id="PS50109">
    <property type="entry name" value="HIS_KIN"/>
    <property type="match status" value="1"/>
</dbReference>
<dbReference type="PANTHER" id="PTHR43065:SF53">
    <property type="entry name" value="SPORULATION KINASE B"/>
    <property type="match status" value="1"/>
</dbReference>
<dbReference type="InterPro" id="IPR036097">
    <property type="entry name" value="HisK_dim/P_sf"/>
</dbReference>
<keyword evidence="10" id="KW-0067">ATP-binding</keyword>
<evidence type="ECO:0000256" key="11">
    <source>
        <dbReference type="ARBA" id="ARBA00022989"/>
    </source>
</evidence>
<dbReference type="SUPFAM" id="SSF47384">
    <property type="entry name" value="Homodimeric domain of signal transducing histidine kinase"/>
    <property type="match status" value="1"/>
</dbReference>
<evidence type="ECO:0000256" key="8">
    <source>
        <dbReference type="ARBA" id="ARBA00022741"/>
    </source>
</evidence>
<evidence type="ECO:0000256" key="7">
    <source>
        <dbReference type="ARBA" id="ARBA00022692"/>
    </source>
</evidence>
<dbReference type="InterPro" id="IPR004358">
    <property type="entry name" value="Sig_transdc_His_kin-like_C"/>
</dbReference>
<keyword evidence="6" id="KW-0808">Transferase</keyword>
<evidence type="ECO:0000256" key="9">
    <source>
        <dbReference type="ARBA" id="ARBA00022777"/>
    </source>
</evidence>
<dbReference type="PANTHER" id="PTHR43065">
    <property type="entry name" value="SENSOR HISTIDINE KINASE"/>
    <property type="match status" value="1"/>
</dbReference>
<feature type="domain" description="Histidine kinase" evidence="15">
    <location>
        <begin position="212"/>
        <end position="416"/>
    </location>
</feature>
<feature type="transmembrane region" description="Helical" evidence="14">
    <location>
        <begin position="162"/>
        <end position="184"/>
    </location>
</feature>
<reference evidence="16 17" key="1">
    <citation type="submission" date="2016-07" db="EMBL/GenBank/DDBJ databases">
        <authorList>
            <person name="Townsley L."/>
            <person name="Shank E.A."/>
        </authorList>
    </citation>
    <scope>NUCLEOTIDE SEQUENCE [LARGE SCALE GENOMIC DNA]</scope>
    <source>
        <strain evidence="16 17">CH01</strain>
    </source>
</reference>
<gene>
    <name evidence="16" type="ORF">BED47_16515</name>
</gene>
<keyword evidence="12" id="KW-0902">Two-component regulatory system</keyword>
<keyword evidence="17" id="KW-1185">Reference proteome</keyword>
<sequence length="424" mass="47761">MLIEKLLLHVLIILSPILIYSIIYERHGYKDKIYLFGMFQAVAGFFCMAFPYPAYGLFWDLRYIPLTIAFLYCGYRWGIVTFLAILLARLILGGDATIFGIISITLSSLGSLILFKWFWTFKPKQRILATALISLWPALVQLGILFTFLIVNKISFKSDYRLFGLVLIFIVIELIAITLGAKLIETLIENKILHKEIQRAEKLNTLSEMAASIAHEVRNPLTVVKGFLQLMQESKDNQSMEYLPLVLSELGRAEGIINDYLNFAKPQFEKVETFNLKQCVSDVVTLLVPLALKQNVKLKGDTEVETFINTDKNQFKQALINLIKNAIEATSSGGYVHTKLHEEKDKTVITIRDNGKGMTKEQLSRIGTLFYSTKEKGTGVGTTVSVRIIEAMNGTITFESSVDEGTKVTIKLPKVGPKERKVNG</sequence>
<dbReference type="Pfam" id="PF07694">
    <property type="entry name" value="5TM-5TMR_LYT"/>
    <property type="match status" value="1"/>
</dbReference>
<dbReference type="Pfam" id="PF00512">
    <property type="entry name" value="HisKA"/>
    <property type="match status" value="1"/>
</dbReference>
<evidence type="ECO:0000259" key="15">
    <source>
        <dbReference type="PROSITE" id="PS50109"/>
    </source>
</evidence>
<dbReference type="Proteomes" id="UP000094580">
    <property type="component" value="Unassembled WGS sequence"/>
</dbReference>
<keyword evidence="9" id="KW-0418">Kinase</keyword>
<accession>A0ABX2ZUM1</accession>
<dbReference type="InterPro" id="IPR011620">
    <property type="entry name" value="Sig_transdc_His_kinase_LytS_TM"/>
</dbReference>
<feature type="transmembrane region" description="Helical" evidence="14">
    <location>
        <begin position="98"/>
        <end position="121"/>
    </location>
</feature>
<dbReference type="EC" id="2.7.13.3" evidence="3"/>
<comment type="catalytic activity">
    <reaction evidence="1">
        <text>ATP + protein L-histidine = ADP + protein N-phospho-L-histidine.</text>
        <dbReference type="EC" id="2.7.13.3"/>
    </reaction>
</comment>
<dbReference type="Gene3D" id="1.10.287.130">
    <property type="match status" value="1"/>
</dbReference>
<dbReference type="InterPro" id="IPR036890">
    <property type="entry name" value="HATPase_C_sf"/>
</dbReference>
<dbReference type="Pfam" id="PF02518">
    <property type="entry name" value="HATPase_c"/>
    <property type="match status" value="1"/>
</dbReference>
<evidence type="ECO:0000256" key="4">
    <source>
        <dbReference type="ARBA" id="ARBA00022475"/>
    </source>
</evidence>
<name>A0ABX2ZUM1_9BACI</name>
<evidence type="ECO:0000256" key="1">
    <source>
        <dbReference type="ARBA" id="ARBA00000085"/>
    </source>
</evidence>
<dbReference type="CDD" id="cd00082">
    <property type="entry name" value="HisKA"/>
    <property type="match status" value="1"/>
</dbReference>
<keyword evidence="8" id="KW-0547">Nucleotide-binding</keyword>
<dbReference type="InterPro" id="IPR003594">
    <property type="entry name" value="HATPase_dom"/>
</dbReference>
<comment type="subcellular location">
    <subcellularLocation>
        <location evidence="2">Cell membrane</location>
        <topology evidence="2">Multi-pass membrane protein</topology>
    </subcellularLocation>
</comment>
<dbReference type="SUPFAM" id="SSF55874">
    <property type="entry name" value="ATPase domain of HSP90 chaperone/DNA topoisomerase II/histidine kinase"/>
    <property type="match status" value="1"/>
</dbReference>
<feature type="transmembrane region" description="Helical" evidence="14">
    <location>
        <begin position="33"/>
        <end position="52"/>
    </location>
</feature>
<evidence type="ECO:0000313" key="17">
    <source>
        <dbReference type="Proteomes" id="UP000094580"/>
    </source>
</evidence>
<keyword evidence="4" id="KW-1003">Cell membrane</keyword>
<feature type="transmembrane region" description="Helical" evidence="14">
    <location>
        <begin position="127"/>
        <end position="150"/>
    </location>
</feature>
<evidence type="ECO:0000256" key="14">
    <source>
        <dbReference type="SAM" id="Phobius"/>
    </source>
</evidence>
<dbReference type="InterPro" id="IPR003661">
    <property type="entry name" value="HisK_dim/P_dom"/>
</dbReference>
<dbReference type="SMART" id="SM00387">
    <property type="entry name" value="HATPase_c"/>
    <property type="match status" value="1"/>
</dbReference>
<evidence type="ECO:0000256" key="12">
    <source>
        <dbReference type="ARBA" id="ARBA00023012"/>
    </source>
</evidence>
<evidence type="ECO:0000313" key="16">
    <source>
        <dbReference type="EMBL" id="ODG93112.1"/>
    </source>
</evidence>
<feature type="transmembrane region" description="Helical" evidence="14">
    <location>
        <begin position="6"/>
        <end position="24"/>
    </location>
</feature>
<dbReference type="CDD" id="cd00075">
    <property type="entry name" value="HATPase"/>
    <property type="match status" value="1"/>
</dbReference>
<proteinExistence type="predicted"/>
<feature type="transmembrane region" description="Helical" evidence="14">
    <location>
        <begin position="64"/>
        <end position="86"/>
    </location>
</feature>
<keyword evidence="13 14" id="KW-0472">Membrane</keyword>
<evidence type="ECO:0000256" key="13">
    <source>
        <dbReference type="ARBA" id="ARBA00023136"/>
    </source>
</evidence>
<keyword evidence="11 14" id="KW-1133">Transmembrane helix</keyword>
<evidence type="ECO:0000256" key="10">
    <source>
        <dbReference type="ARBA" id="ARBA00022840"/>
    </source>
</evidence>
<keyword evidence="5" id="KW-0597">Phosphoprotein</keyword>
<evidence type="ECO:0000256" key="6">
    <source>
        <dbReference type="ARBA" id="ARBA00022679"/>
    </source>
</evidence>
<dbReference type="RefSeq" id="WP_069032738.1">
    <property type="nucleotide sequence ID" value="NZ_MDKC01000003.1"/>
</dbReference>
<evidence type="ECO:0000256" key="5">
    <source>
        <dbReference type="ARBA" id="ARBA00022553"/>
    </source>
</evidence>
<comment type="caution">
    <text evidence="16">The sequence shown here is derived from an EMBL/GenBank/DDBJ whole genome shotgun (WGS) entry which is preliminary data.</text>
</comment>
<dbReference type="SMART" id="SM00388">
    <property type="entry name" value="HisKA"/>
    <property type="match status" value="1"/>
</dbReference>
<dbReference type="Gene3D" id="3.30.565.10">
    <property type="entry name" value="Histidine kinase-like ATPase, C-terminal domain"/>
    <property type="match status" value="1"/>
</dbReference>
<evidence type="ECO:0000256" key="2">
    <source>
        <dbReference type="ARBA" id="ARBA00004651"/>
    </source>
</evidence>
<dbReference type="EMBL" id="MDKC01000003">
    <property type="protein sequence ID" value="ODG93112.1"/>
    <property type="molecule type" value="Genomic_DNA"/>
</dbReference>
<evidence type="ECO:0000256" key="3">
    <source>
        <dbReference type="ARBA" id="ARBA00012438"/>
    </source>
</evidence>
<dbReference type="PRINTS" id="PR00344">
    <property type="entry name" value="BCTRLSENSOR"/>
</dbReference>
<organism evidence="16 17">
    <name type="scientific">Gottfriedia luciferensis</name>
    <dbReference type="NCBI Taxonomy" id="178774"/>
    <lineage>
        <taxon>Bacteria</taxon>
        <taxon>Bacillati</taxon>
        <taxon>Bacillota</taxon>
        <taxon>Bacilli</taxon>
        <taxon>Bacillales</taxon>
        <taxon>Bacillaceae</taxon>
        <taxon>Gottfriedia</taxon>
    </lineage>
</organism>
<keyword evidence="7 14" id="KW-0812">Transmembrane</keyword>
<dbReference type="InterPro" id="IPR005467">
    <property type="entry name" value="His_kinase_dom"/>
</dbReference>
<protein>
    <recommendedName>
        <fullName evidence="3">histidine kinase</fullName>
        <ecNumber evidence="3">2.7.13.3</ecNumber>
    </recommendedName>
</protein>